<name>A0A9P6XNV5_9FUNG</name>
<dbReference type="Proteomes" id="UP000740926">
    <property type="component" value="Unassembled WGS sequence"/>
</dbReference>
<evidence type="ECO:0000313" key="2">
    <source>
        <dbReference type="Proteomes" id="UP000740926"/>
    </source>
</evidence>
<accession>A0A9P6XNV5</accession>
<evidence type="ECO:0000313" key="1">
    <source>
        <dbReference type="EMBL" id="KAG1529660.1"/>
    </source>
</evidence>
<comment type="caution">
    <text evidence="1">The sequence shown here is derived from an EMBL/GenBank/DDBJ whole genome shotgun (WGS) entry which is preliminary data.</text>
</comment>
<keyword evidence="2" id="KW-1185">Reference proteome</keyword>
<dbReference type="EMBL" id="JAANIU010014432">
    <property type="protein sequence ID" value="KAG1529660.1"/>
    <property type="molecule type" value="Genomic_DNA"/>
</dbReference>
<gene>
    <name evidence="1" type="ORF">G6F50_017851</name>
</gene>
<proteinExistence type="predicted"/>
<dbReference type="AlphaFoldDB" id="A0A9P6XNV5"/>
<reference evidence="1 2" key="1">
    <citation type="journal article" date="2020" name="Microb. Genom.">
        <title>Genetic diversity of clinical and environmental Mucorales isolates obtained from an investigation of mucormycosis cases among solid organ transplant recipients.</title>
        <authorList>
            <person name="Nguyen M.H."/>
            <person name="Kaul D."/>
            <person name="Muto C."/>
            <person name="Cheng S.J."/>
            <person name="Richter R.A."/>
            <person name="Bruno V.M."/>
            <person name="Liu G."/>
            <person name="Beyhan S."/>
            <person name="Sundermann A.J."/>
            <person name="Mounaud S."/>
            <person name="Pasculle A.W."/>
            <person name="Nierman W.C."/>
            <person name="Driscoll E."/>
            <person name="Cumbie R."/>
            <person name="Clancy C.J."/>
            <person name="Dupont C.L."/>
        </authorList>
    </citation>
    <scope>NUCLEOTIDE SEQUENCE [LARGE SCALE GENOMIC DNA]</scope>
    <source>
        <strain evidence="1 2">GL24</strain>
    </source>
</reference>
<protein>
    <submittedName>
        <fullName evidence="1">Uncharacterized protein</fullName>
    </submittedName>
</protein>
<organism evidence="1 2">
    <name type="scientific">Rhizopus delemar</name>
    <dbReference type="NCBI Taxonomy" id="936053"/>
    <lineage>
        <taxon>Eukaryota</taxon>
        <taxon>Fungi</taxon>
        <taxon>Fungi incertae sedis</taxon>
        <taxon>Mucoromycota</taxon>
        <taxon>Mucoromycotina</taxon>
        <taxon>Mucoromycetes</taxon>
        <taxon>Mucorales</taxon>
        <taxon>Mucorineae</taxon>
        <taxon>Rhizopodaceae</taxon>
        <taxon>Rhizopus</taxon>
    </lineage>
</organism>
<sequence length="96" mass="10181">MGAAWVCANPALPRLGRVERCPTALSFNDRRAVEHSWALQPCSGSLVLEAQRFAAHRRVAGAGTSILGAPGQAQGALARADLQVIPASGRRRVPRQ</sequence>